<dbReference type="AlphaFoldDB" id="A0A2L1GMT8"/>
<dbReference type="Proteomes" id="UP000239867">
    <property type="component" value="Chromosome"/>
</dbReference>
<sequence length="110" mass="10753">MLGSVGAAIGSSMEVKGGQSMLALVDNRSGVQVAVAEGSSSGMDIGGLMGLLGGRGGGALGAYTRTPEGKVVVASMADAFNNLVVAVKNYQAQEATGPHGMGTGGKLKVN</sequence>
<proteinExistence type="predicted"/>
<gene>
    <name evidence="1" type="ORF">CAY53_05010</name>
</gene>
<dbReference type="OrthoDB" id="6658595at2"/>
<dbReference type="KEGG" id="deo:CAY53_05010"/>
<evidence type="ECO:0008006" key="3">
    <source>
        <dbReference type="Google" id="ProtNLM"/>
    </source>
</evidence>
<accession>A0A2L1GMT8</accession>
<dbReference type="EMBL" id="CP021255">
    <property type="protein sequence ID" value="AVD70917.1"/>
    <property type="molecule type" value="Genomic_DNA"/>
</dbReference>
<reference evidence="1 2" key="1">
    <citation type="journal article" date="2018" name="MBio">
        <title>Insights into the evolution of host association through the isolation and characterization of a novel human periodontal pathobiont, Desulfobulbus oralis.</title>
        <authorList>
            <person name="Cross K.L."/>
            <person name="Chirania P."/>
            <person name="Xiong W."/>
            <person name="Beall C.J."/>
            <person name="Elkins J.G."/>
            <person name="Giannone R.J."/>
            <person name="Griffen A.L."/>
            <person name="Guss A.M."/>
            <person name="Hettich R.L."/>
            <person name="Joshi S.S."/>
            <person name="Mokrzan E.M."/>
            <person name="Martin R.K."/>
            <person name="Zhulin I.B."/>
            <person name="Leys E.J."/>
            <person name="Podar M."/>
        </authorList>
    </citation>
    <scope>NUCLEOTIDE SEQUENCE [LARGE SCALE GENOMIC DNA]</scope>
    <source>
        <strain evidence="1 2">ORNL</strain>
    </source>
</reference>
<evidence type="ECO:0000313" key="1">
    <source>
        <dbReference type="EMBL" id="AVD70917.1"/>
    </source>
</evidence>
<keyword evidence="2" id="KW-1185">Reference proteome</keyword>
<dbReference type="RefSeq" id="WP_104936199.1">
    <property type="nucleotide sequence ID" value="NZ_CP021255.1"/>
</dbReference>
<protein>
    <recommendedName>
        <fullName evidence="3">Peptidoglycan-binding protein</fullName>
    </recommendedName>
</protein>
<organism evidence="1 2">
    <name type="scientific">Desulfobulbus oralis</name>
    <dbReference type="NCBI Taxonomy" id="1986146"/>
    <lineage>
        <taxon>Bacteria</taxon>
        <taxon>Pseudomonadati</taxon>
        <taxon>Thermodesulfobacteriota</taxon>
        <taxon>Desulfobulbia</taxon>
        <taxon>Desulfobulbales</taxon>
        <taxon>Desulfobulbaceae</taxon>
        <taxon>Desulfobulbus</taxon>
    </lineage>
</organism>
<name>A0A2L1GMT8_9BACT</name>
<evidence type="ECO:0000313" key="2">
    <source>
        <dbReference type="Proteomes" id="UP000239867"/>
    </source>
</evidence>